<dbReference type="RefSeq" id="WP_342372334.1">
    <property type="nucleotide sequence ID" value="NZ_CP115965.1"/>
</dbReference>
<name>A0ABZ3C631_9ACTN</name>
<evidence type="ECO:0000313" key="4">
    <source>
        <dbReference type="EMBL" id="WZW98229.1"/>
    </source>
</evidence>
<dbReference type="PROSITE" id="PS51257">
    <property type="entry name" value="PROKAR_LIPOPROTEIN"/>
    <property type="match status" value="1"/>
</dbReference>
<dbReference type="InterPro" id="IPR005183">
    <property type="entry name" value="DUF305_CopM-like"/>
</dbReference>
<evidence type="ECO:0000256" key="2">
    <source>
        <dbReference type="SAM" id="SignalP"/>
    </source>
</evidence>
<sequence length="207" mass="21699">MTSPTRRRDSASLLTALAASLAAGAALLSGCAGQPAASPDAGVTPATTAPASEQQAHNEADVMFTQMMIPHHEQAIEMSDILLAKPGLGTEMTDLATAIKDAQQPEIDQMRAWLAAWGEPEGGAHAGHTGIDGMVSADQLDALRDADTLAASELFLEQMIGHHEGAVAMAEEELASGTDPDVRQMAEDVIATQTQEIELMRELQVGF</sequence>
<feature type="signal peptide" evidence="2">
    <location>
        <begin position="1"/>
        <end position="25"/>
    </location>
</feature>
<accession>A0ABZ3C631</accession>
<gene>
    <name evidence="4" type="ORF">PCC79_15265</name>
</gene>
<feature type="domain" description="DUF305" evidence="3">
    <location>
        <begin position="61"/>
        <end position="203"/>
    </location>
</feature>
<evidence type="ECO:0000256" key="1">
    <source>
        <dbReference type="SAM" id="MobiDB-lite"/>
    </source>
</evidence>
<feature type="chain" id="PRO_5047196663" evidence="2">
    <location>
        <begin position="26"/>
        <end position="207"/>
    </location>
</feature>
<organism evidence="4 5">
    <name type="scientific">Propioniciclava soli</name>
    <dbReference type="NCBI Taxonomy" id="2775081"/>
    <lineage>
        <taxon>Bacteria</taxon>
        <taxon>Bacillati</taxon>
        <taxon>Actinomycetota</taxon>
        <taxon>Actinomycetes</taxon>
        <taxon>Propionibacteriales</taxon>
        <taxon>Propionibacteriaceae</taxon>
        <taxon>Propioniciclava</taxon>
    </lineage>
</organism>
<keyword evidence="2" id="KW-0732">Signal</keyword>
<dbReference type="PANTHER" id="PTHR36933">
    <property type="entry name" value="SLL0788 PROTEIN"/>
    <property type="match status" value="1"/>
</dbReference>
<evidence type="ECO:0000313" key="5">
    <source>
        <dbReference type="Proteomes" id="UP001434337"/>
    </source>
</evidence>
<reference evidence="4 5" key="1">
    <citation type="journal article" date="2023" name="Environ Microbiome">
        <title>A coral-associated actinobacterium mitigates coral bleaching under heat stress.</title>
        <authorList>
            <person name="Li J."/>
            <person name="Zou Y."/>
            <person name="Li Q."/>
            <person name="Zhang J."/>
            <person name="Bourne D.G."/>
            <person name="Lyu Y."/>
            <person name="Liu C."/>
            <person name="Zhang S."/>
        </authorList>
    </citation>
    <scope>NUCLEOTIDE SEQUENCE [LARGE SCALE GENOMIC DNA]</scope>
    <source>
        <strain evidence="4 5">SCSIO 13291</strain>
    </source>
</reference>
<evidence type="ECO:0000259" key="3">
    <source>
        <dbReference type="Pfam" id="PF03713"/>
    </source>
</evidence>
<dbReference type="PANTHER" id="PTHR36933:SF1">
    <property type="entry name" value="SLL0788 PROTEIN"/>
    <property type="match status" value="1"/>
</dbReference>
<dbReference type="Proteomes" id="UP001434337">
    <property type="component" value="Chromosome"/>
</dbReference>
<keyword evidence="5" id="KW-1185">Reference proteome</keyword>
<protein>
    <submittedName>
        <fullName evidence="4">DUF305 domain-containing protein</fullName>
    </submittedName>
</protein>
<dbReference type="Gene3D" id="1.20.1260.10">
    <property type="match status" value="1"/>
</dbReference>
<dbReference type="Pfam" id="PF03713">
    <property type="entry name" value="DUF305"/>
    <property type="match status" value="1"/>
</dbReference>
<dbReference type="InterPro" id="IPR012347">
    <property type="entry name" value="Ferritin-like"/>
</dbReference>
<feature type="region of interest" description="Disordered" evidence="1">
    <location>
        <begin position="33"/>
        <end position="55"/>
    </location>
</feature>
<feature type="compositionally biased region" description="Polar residues" evidence="1">
    <location>
        <begin position="45"/>
        <end position="55"/>
    </location>
</feature>
<proteinExistence type="predicted"/>
<dbReference type="EMBL" id="CP115965">
    <property type="protein sequence ID" value="WZW98229.1"/>
    <property type="molecule type" value="Genomic_DNA"/>
</dbReference>